<dbReference type="EC" id="3.4.24.-" evidence="11"/>
<evidence type="ECO:0000256" key="10">
    <source>
        <dbReference type="ARBA" id="ARBA00023136"/>
    </source>
</evidence>
<dbReference type="RefSeq" id="WP_057863779.1">
    <property type="nucleotide sequence ID" value="NZ_AZEY01000020.1"/>
</dbReference>
<dbReference type="PATRIC" id="fig|1423739.3.peg.2224"/>
<accession>A0A0R1SI16</accession>
<evidence type="ECO:0000256" key="4">
    <source>
        <dbReference type="ARBA" id="ARBA00022670"/>
    </source>
</evidence>
<dbReference type="GO" id="GO:0046872">
    <property type="term" value="F:metal ion binding"/>
    <property type="evidence" value="ECO:0007669"/>
    <property type="project" value="UniProtKB-KW"/>
</dbReference>
<dbReference type="CDD" id="cd06163">
    <property type="entry name" value="S2P-M50_PDZ_RseP-like"/>
    <property type="match status" value="1"/>
</dbReference>
<dbReference type="Pfam" id="PF17820">
    <property type="entry name" value="PDZ_6"/>
    <property type="match status" value="1"/>
</dbReference>
<organism evidence="13 14">
    <name type="scientific">Lentilactobacillus diolivorans DSM 14421</name>
    <dbReference type="NCBI Taxonomy" id="1423739"/>
    <lineage>
        <taxon>Bacteria</taxon>
        <taxon>Bacillati</taxon>
        <taxon>Bacillota</taxon>
        <taxon>Bacilli</taxon>
        <taxon>Lactobacillales</taxon>
        <taxon>Lactobacillaceae</taxon>
        <taxon>Lentilactobacillus</taxon>
    </lineage>
</organism>
<evidence type="ECO:0000259" key="12">
    <source>
        <dbReference type="SMART" id="SM00228"/>
    </source>
</evidence>
<keyword evidence="9 11" id="KW-0482">Metalloprotease</keyword>
<dbReference type="PANTHER" id="PTHR42837">
    <property type="entry name" value="REGULATOR OF SIGMA-E PROTEASE RSEP"/>
    <property type="match status" value="1"/>
</dbReference>
<proteinExistence type="inferred from homology"/>
<dbReference type="InterPro" id="IPR041489">
    <property type="entry name" value="PDZ_6"/>
</dbReference>
<keyword evidence="5 11" id="KW-0812">Transmembrane</keyword>
<comment type="cofactor">
    <cofactor evidence="1 11">
        <name>Zn(2+)</name>
        <dbReference type="ChEBI" id="CHEBI:29105"/>
    </cofactor>
</comment>
<dbReference type="InterPro" id="IPR008915">
    <property type="entry name" value="Peptidase_M50"/>
</dbReference>
<sequence>MITTIIVFIIVFGILVIFHEFGHYIVAKRSGIMVREFSVGMGPKVFFYRRGSTTFTLRLLPLGGYVRMAGEVDDGEEELQPGTPVTLQTNDQGVVTKINTSNKHSLFQGIPLTVTGTDLSKGLYIKGYENGDESEVKTYPVDHDATIIETDGTELQIAPEDVQFQSASLGKRMLTNFAGVFNNFILAILVFTILSFVQGGVVTNTNKINVMPQDSVAKSAGMKSGDQITSIDGHKTRNWEDLSVQIQSNPNKKISVTVNRDGQSKVLSMTPKTQKSNGKNVGMIGITQSLDTSFKTKILSGFTQTWTMGTTLLGALWSMISGHFSLNDLGGPVAIFATTSQAASMGIAGVLRFLGWLSLNLAIINLVPIPGLDGGKLILNIIEAIRRKPVSQRTETIVTLVGFAFLMLLMILVTWNDIERYFIH</sequence>
<dbReference type="SUPFAM" id="SSF50156">
    <property type="entry name" value="PDZ domain-like"/>
    <property type="match status" value="1"/>
</dbReference>
<evidence type="ECO:0000256" key="11">
    <source>
        <dbReference type="RuleBase" id="RU362031"/>
    </source>
</evidence>
<keyword evidence="11" id="KW-0479">Metal-binding</keyword>
<feature type="transmembrane region" description="Helical" evidence="11">
    <location>
        <begin position="174"/>
        <end position="197"/>
    </location>
</feature>
<evidence type="ECO:0000256" key="3">
    <source>
        <dbReference type="ARBA" id="ARBA00007931"/>
    </source>
</evidence>
<dbReference type="InterPro" id="IPR004387">
    <property type="entry name" value="Pept_M50_Zn"/>
</dbReference>
<keyword evidence="8 11" id="KW-1133">Transmembrane helix</keyword>
<feature type="domain" description="PDZ" evidence="12">
    <location>
        <begin position="187"/>
        <end position="262"/>
    </location>
</feature>
<evidence type="ECO:0000256" key="7">
    <source>
        <dbReference type="ARBA" id="ARBA00022833"/>
    </source>
</evidence>
<dbReference type="Pfam" id="PF02163">
    <property type="entry name" value="Peptidase_M50"/>
    <property type="match status" value="1"/>
</dbReference>
<dbReference type="Proteomes" id="UP000052013">
    <property type="component" value="Unassembled WGS sequence"/>
</dbReference>
<keyword evidence="7 11" id="KW-0862">Zinc</keyword>
<evidence type="ECO:0000256" key="8">
    <source>
        <dbReference type="ARBA" id="ARBA00022989"/>
    </source>
</evidence>
<feature type="transmembrane region" description="Helical" evidence="11">
    <location>
        <begin position="6"/>
        <end position="26"/>
    </location>
</feature>
<dbReference type="GO" id="GO:0006508">
    <property type="term" value="P:proteolysis"/>
    <property type="evidence" value="ECO:0007669"/>
    <property type="project" value="UniProtKB-KW"/>
</dbReference>
<feature type="transmembrane region" description="Helical" evidence="11">
    <location>
        <begin position="306"/>
        <end position="326"/>
    </location>
</feature>
<comment type="caution">
    <text evidence="13">The sequence shown here is derived from an EMBL/GenBank/DDBJ whole genome shotgun (WGS) entry which is preliminary data.</text>
</comment>
<evidence type="ECO:0000256" key="2">
    <source>
        <dbReference type="ARBA" id="ARBA00004141"/>
    </source>
</evidence>
<dbReference type="GO" id="GO:0016020">
    <property type="term" value="C:membrane"/>
    <property type="evidence" value="ECO:0007669"/>
    <property type="project" value="UniProtKB-SubCell"/>
</dbReference>
<dbReference type="SMART" id="SM00228">
    <property type="entry name" value="PDZ"/>
    <property type="match status" value="1"/>
</dbReference>
<evidence type="ECO:0000256" key="5">
    <source>
        <dbReference type="ARBA" id="ARBA00022692"/>
    </source>
</evidence>
<dbReference type="CDD" id="cd23081">
    <property type="entry name" value="cpPDZ_EcRseP-like"/>
    <property type="match status" value="1"/>
</dbReference>
<dbReference type="GO" id="GO:0004222">
    <property type="term" value="F:metalloendopeptidase activity"/>
    <property type="evidence" value="ECO:0007669"/>
    <property type="project" value="InterPro"/>
</dbReference>
<dbReference type="Gene3D" id="2.30.42.10">
    <property type="match status" value="1"/>
</dbReference>
<dbReference type="AlphaFoldDB" id="A0A0R1SI16"/>
<keyword evidence="10 11" id="KW-0472">Membrane</keyword>
<dbReference type="NCBIfam" id="TIGR00054">
    <property type="entry name" value="RIP metalloprotease RseP"/>
    <property type="match status" value="1"/>
</dbReference>
<name>A0A0R1SI16_9LACO</name>
<evidence type="ECO:0000256" key="1">
    <source>
        <dbReference type="ARBA" id="ARBA00001947"/>
    </source>
</evidence>
<evidence type="ECO:0000313" key="14">
    <source>
        <dbReference type="Proteomes" id="UP000052013"/>
    </source>
</evidence>
<protein>
    <recommendedName>
        <fullName evidence="11">Zinc metalloprotease</fullName>
        <ecNumber evidence="11">3.4.24.-</ecNumber>
    </recommendedName>
</protein>
<comment type="similarity">
    <text evidence="3 11">Belongs to the peptidase M50B family.</text>
</comment>
<feature type="transmembrane region" description="Helical" evidence="11">
    <location>
        <begin position="333"/>
        <end position="355"/>
    </location>
</feature>
<feature type="transmembrane region" description="Helical" evidence="11">
    <location>
        <begin position="397"/>
        <end position="415"/>
    </location>
</feature>
<dbReference type="PANTHER" id="PTHR42837:SF2">
    <property type="entry name" value="MEMBRANE METALLOPROTEASE ARASP2, CHLOROPLASTIC-RELATED"/>
    <property type="match status" value="1"/>
</dbReference>
<dbReference type="InterPro" id="IPR036034">
    <property type="entry name" value="PDZ_sf"/>
</dbReference>
<keyword evidence="6 11" id="KW-0378">Hydrolase</keyword>
<keyword evidence="4" id="KW-0645">Protease</keyword>
<comment type="subcellular location">
    <subcellularLocation>
        <location evidence="2">Membrane</location>
        <topology evidence="2">Multi-pass membrane protein</topology>
    </subcellularLocation>
</comment>
<dbReference type="InterPro" id="IPR001478">
    <property type="entry name" value="PDZ"/>
</dbReference>
<reference evidence="13 14" key="1">
    <citation type="journal article" date="2015" name="Genome Announc.">
        <title>Expanding the biotechnology potential of lactobacilli through comparative genomics of 213 strains and associated genera.</title>
        <authorList>
            <person name="Sun Z."/>
            <person name="Harris H.M."/>
            <person name="McCann A."/>
            <person name="Guo C."/>
            <person name="Argimon S."/>
            <person name="Zhang W."/>
            <person name="Yang X."/>
            <person name="Jeffery I.B."/>
            <person name="Cooney J.C."/>
            <person name="Kagawa T.F."/>
            <person name="Liu W."/>
            <person name="Song Y."/>
            <person name="Salvetti E."/>
            <person name="Wrobel A."/>
            <person name="Rasinkangas P."/>
            <person name="Parkhill J."/>
            <person name="Rea M.C."/>
            <person name="O'Sullivan O."/>
            <person name="Ritari J."/>
            <person name="Douillard F.P."/>
            <person name="Paul Ross R."/>
            <person name="Yang R."/>
            <person name="Briner A.E."/>
            <person name="Felis G.E."/>
            <person name="de Vos W.M."/>
            <person name="Barrangou R."/>
            <person name="Klaenhammer T.R."/>
            <person name="Caufield P.W."/>
            <person name="Cui Y."/>
            <person name="Zhang H."/>
            <person name="O'Toole P.W."/>
        </authorList>
    </citation>
    <scope>NUCLEOTIDE SEQUENCE [LARGE SCALE GENOMIC DNA]</scope>
    <source>
        <strain evidence="13 14">DSM 14421</strain>
    </source>
</reference>
<dbReference type="STRING" id="1423739.FC85_GL002135"/>
<dbReference type="EMBL" id="AZEY01000020">
    <property type="protein sequence ID" value="KRL68919.1"/>
    <property type="molecule type" value="Genomic_DNA"/>
</dbReference>
<evidence type="ECO:0000313" key="13">
    <source>
        <dbReference type="EMBL" id="KRL68919.1"/>
    </source>
</evidence>
<evidence type="ECO:0000256" key="6">
    <source>
        <dbReference type="ARBA" id="ARBA00022801"/>
    </source>
</evidence>
<gene>
    <name evidence="13" type="ORF">FC85_GL002135</name>
</gene>
<evidence type="ECO:0000256" key="9">
    <source>
        <dbReference type="ARBA" id="ARBA00023049"/>
    </source>
</evidence>